<dbReference type="EMBL" id="JARXVE010000001">
    <property type="protein sequence ID" value="MDH6194046.1"/>
    <property type="molecule type" value="Genomic_DNA"/>
</dbReference>
<keyword evidence="2" id="KW-1003">Cell membrane</keyword>
<keyword evidence="3 7" id="KW-0812">Transmembrane</keyword>
<comment type="subcellular location">
    <subcellularLocation>
        <location evidence="1">Cell membrane</location>
        <topology evidence="1">Multi-pass membrane protein</topology>
    </subcellularLocation>
</comment>
<keyword evidence="4" id="KW-0378">Hydrolase</keyword>
<dbReference type="SUPFAM" id="SSF48317">
    <property type="entry name" value="Acid phosphatase/Vanadium-dependent haloperoxidase"/>
    <property type="match status" value="1"/>
</dbReference>
<evidence type="ECO:0000256" key="3">
    <source>
        <dbReference type="ARBA" id="ARBA00022692"/>
    </source>
</evidence>
<name>A0ABT6KTK9_9MYCO</name>
<dbReference type="PANTHER" id="PTHR14969">
    <property type="entry name" value="SPHINGOSINE-1-PHOSPHATE PHOSPHOHYDROLASE"/>
    <property type="match status" value="1"/>
</dbReference>
<protein>
    <submittedName>
        <fullName evidence="9">Membrane-associated phospholipid phosphatase</fullName>
    </submittedName>
</protein>
<dbReference type="SMART" id="SM00014">
    <property type="entry name" value="acidPPc"/>
    <property type="match status" value="1"/>
</dbReference>
<evidence type="ECO:0000313" key="9">
    <source>
        <dbReference type="EMBL" id="MDH6194046.1"/>
    </source>
</evidence>
<evidence type="ECO:0000256" key="4">
    <source>
        <dbReference type="ARBA" id="ARBA00022801"/>
    </source>
</evidence>
<organism evidence="9 10">
    <name type="scientific">Mycolicibacterium frederiksbergense</name>
    <dbReference type="NCBI Taxonomy" id="117567"/>
    <lineage>
        <taxon>Bacteria</taxon>
        <taxon>Bacillati</taxon>
        <taxon>Actinomycetota</taxon>
        <taxon>Actinomycetes</taxon>
        <taxon>Mycobacteriales</taxon>
        <taxon>Mycobacteriaceae</taxon>
        <taxon>Mycolicibacterium</taxon>
    </lineage>
</organism>
<feature type="transmembrane region" description="Helical" evidence="7">
    <location>
        <begin position="198"/>
        <end position="216"/>
    </location>
</feature>
<accession>A0ABT6KTK9</accession>
<evidence type="ECO:0000256" key="2">
    <source>
        <dbReference type="ARBA" id="ARBA00022475"/>
    </source>
</evidence>
<dbReference type="InterPro" id="IPR000326">
    <property type="entry name" value="PAP2/HPO"/>
</dbReference>
<evidence type="ECO:0000256" key="5">
    <source>
        <dbReference type="ARBA" id="ARBA00022989"/>
    </source>
</evidence>
<dbReference type="Gene3D" id="1.20.144.10">
    <property type="entry name" value="Phosphatidic acid phosphatase type 2/haloperoxidase"/>
    <property type="match status" value="2"/>
</dbReference>
<feature type="transmembrane region" description="Helical" evidence="7">
    <location>
        <begin position="79"/>
        <end position="99"/>
    </location>
</feature>
<feature type="domain" description="Phosphatidic acid phosphatase type 2/haloperoxidase" evidence="8">
    <location>
        <begin position="106"/>
        <end position="213"/>
    </location>
</feature>
<reference evidence="9 10" key="1">
    <citation type="submission" date="2023-04" db="EMBL/GenBank/DDBJ databases">
        <title>Forest soil microbial communities from Buena Vista Peninsula, Colon Province, Panama.</title>
        <authorList>
            <person name="Bouskill N."/>
        </authorList>
    </citation>
    <scope>NUCLEOTIDE SEQUENCE [LARGE SCALE GENOMIC DNA]</scope>
    <source>
        <strain evidence="9 10">AC80</strain>
    </source>
</reference>
<keyword evidence="6 7" id="KW-0472">Membrane</keyword>
<comment type="caution">
    <text evidence="9">The sequence shown here is derived from an EMBL/GenBank/DDBJ whole genome shotgun (WGS) entry which is preliminary data.</text>
</comment>
<evidence type="ECO:0000256" key="7">
    <source>
        <dbReference type="SAM" id="Phobius"/>
    </source>
</evidence>
<keyword evidence="10" id="KW-1185">Reference proteome</keyword>
<feature type="transmembrane region" description="Helical" evidence="7">
    <location>
        <begin position="106"/>
        <end position="127"/>
    </location>
</feature>
<feature type="transmembrane region" description="Helical" evidence="7">
    <location>
        <begin position="173"/>
        <end position="192"/>
    </location>
</feature>
<dbReference type="PANTHER" id="PTHR14969:SF62">
    <property type="entry name" value="DECAPRENYLPHOSPHORYL-5-PHOSPHORIBOSE PHOSPHATASE RV3807C-RELATED"/>
    <property type="match status" value="1"/>
</dbReference>
<evidence type="ECO:0000256" key="6">
    <source>
        <dbReference type="ARBA" id="ARBA00023136"/>
    </source>
</evidence>
<evidence type="ECO:0000256" key="1">
    <source>
        <dbReference type="ARBA" id="ARBA00004651"/>
    </source>
</evidence>
<dbReference type="RefSeq" id="WP_280830697.1">
    <property type="nucleotide sequence ID" value="NZ_JARXVE010000001.1"/>
</dbReference>
<dbReference type="Pfam" id="PF01569">
    <property type="entry name" value="PAP2"/>
    <property type="match status" value="1"/>
</dbReference>
<dbReference type="Proteomes" id="UP001160130">
    <property type="component" value="Unassembled WGS sequence"/>
</dbReference>
<dbReference type="InterPro" id="IPR036938">
    <property type="entry name" value="PAP2/HPO_sf"/>
</dbReference>
<gene>
    <name evidence="9" type="ORF">M2272_000667</name>
</gene>
<evidence type="ECO:0000259" key="8">
    <source>
        <dbReference type="SMART" id="SM00014"/>
    </source>
</evidence>
<proteinExistence type="predicted"/>
<feature type="transmembrane region" description="Helical" evidence="7">
    <location>
        <begin position="147"/>
        <end position="166"/>
    </location>
</feature>
<dbReference type="CDD" id="cd03392">
    <property type="entry name" value="PAP2_like_2"/>
    <property type="match status" value="1"/>
</dbReference>
<evidence type="ECO:0000313" key="10">
    <source>
        <dbReference type="Proteomes" id="UP001160130"/>
    </source>
</evidence>
<keyword evidence="5 7" id="KW-1133">Transmembrane helix</keyword>
<sequence>MSLEHRAEAARSNSKPVAARPPGLLISGVVLLALGVVEAAIIASNVLAPPWQGMDYSWRQTMEGSRDGTLTAFARIVDFVGGPVGGIVILLALIGVFVYRGRQHAALFLAVGTVATTVVAQVTKKIVDRPRPLDPLVRVDHGSFPSGHMVFVVSTAIMLVAVLTIAGRSRLGVILTVAATALIVWNRTYLGAHWLSDTIGGLLLGGGTTLVLWWLMTPYLSAEKPVDPNTVNPNKETAT</sequence>